<evidence type="ECO:0000313" key="1">
    <source>
        <dbReference type="EMBL" id="SJZ78283.1"/>
    </source>
</evidence>
<dbReference type="STRING" id="290054.SAMN02745114_01596"/>
<proteinExistence type="predicted"/>
<sequence length="197" mass="21849">MSKTKKIIITIISILLCALIVIAVVCKSNQNVQKIIKDDFGSSISVVLDNPSDYGLSDIDASSDIEILNEININNISNDKGNVISIPVIIDGNIELIYSISLTACSYNVSVGKDYAPLLNEMKKNGYNEVYIIQDEYTFYAISDNHIYKQSGQEIAQVDEKDLDFTIQDDMQKSDLSSVNDDYTQTAVESLKTANKE</sequence>
<reference evidence="1 2" key="1">
    <citation type="submission" date="2017-02" db="EMBL/GenBank/DDBJ databases">
        <authorList>
            <person name="Peterson S.W."/>
        </authorList>
    </citation>
    <scope>NUCLEOTIDE SEQUENCE [LARGE SCALE GENOMIC DNA]</scope>
    <source>
        <strain evidence="1 2">ATCC 51222</strain>
    </source>
</reference>
<dbReference type="EMBL" id="FUWW01000022">
    <property type="protein sequence ID" value="SJZ78283.1"/>
    <property type="molecule type" value="Genomic_DNA"/>
</dbReference>
<dbReference type="Gene3D" id="3.10.500.10">
    <property type="entry name" value="Staphopain proregion domain"/>
    <property type="match status" value="1"/>
</dbReference>
<evidence type="ECO:0000313" key="2">
    <source>
        <dbReference type="Proteomes" id="UP000190657"/>
    </source>
</evidence>
<protein>
    <submittedName>
        <fullName evidence="1">Uncharacterized protein</fullName>
    </submittedName>
</protein>
<organism evidence="1 2">
    <name type="scientific">Eubacterium coprostanoligenes</name>
    <dbReference type="NCBI Taxonomy" id="290054"/>
    <lineage>
        <taxon>Bacteria</taxon>
        <taxon>Bacillati</taxon>
        <taxon>Bacillota</taxon>
        <taxon>Clostridia</taxon>
        <taxon>Eubacteriales</taxon>
        <taxon>Eubacteriaceae</taxon>
        <taxon>Eubacterium</taxon>
    </lineage>
</organism>
<dbReference type="InterPro" id="IPR037155">
    <property type="entry name" value="Staphopain_pro_sf"/>
</dbReference>
<dbReference type="Proteomes" id="UP000190657">
    <property type="component" value="Unassembled WGS sequence"/>
</dbReference>
<name>A0A1T4NGN1_9FIRM</name>
<gene>
    <name evidence="1" type="ORF">SAMN02745114_01596</name>
</gene>
<dbReference type="AlphaFoldDB" id="A0A1T4NGN1"/>
<keyword evidence="2" id="KW-1185">Reference proteome</keyword>
<dbReference type="RefSeq" id="WP_078769034.1">
    <property type="nucleotide sequence ID" value="NZ_FUWW01000022.1"/>
</dbReference>
<accession>A0A1T4NGN1</accession>